<keyword evidence="2 3" id="KW-0802">TPR repeat</keyword>
<dbReference type="InterPro" id="IPR050498">
    <property type="entry name" value="Ycf3"/>
</dbReference>
<evidence type="ECO:0000256" key="1">
    <source>
        <dbReference type="ARBA" id="ARBA00022737"/>
    </source>
</evidence>
<feature type="chain" id="PRO_5047417639" evidence="4">
    <location>
        <begin position="22"/>
        <end position="389"/>
    </location>
</feature>
<reference evidence="5 6" key="1">
    <citation type="submission" date="2024-04" db="EMBL/GenBank/DDBJ databases">
        <title>Draft genome sequence of Pseudoxanthomonas putridarboris WD12.</title>
        <authorList>
            <person name="Oh J."/>
        </authorList>
    </citation>
    <scope>NUCLEOTIDE SEQUENCE [LARGE SCALE GENOMIC DNA]</scope>
    <source>
        <strain evidence="5 6">WD12</strain>
    </source>
</reference>
<dbReference type="EMBL" id="JBBWWT010000002">
    <property type="protein sequence ID" value="MEL1263913.1"/>
    <property type="molecule type" value="Genomic_DNA"/>
</dbReference>
<protein>
    <submittedName>
        <fullName evidence="5">Tetratricopeptide repeat protein</fullName>
    </submittedName>
</protein>
<dbReference type="PANTHER" id="PTHR44858">
    <property type="entry name" value="TETRATRICOPEPTIDE REPEAT PROTEIN 6"/>
    <property type="match status" value="1"/>
</dbReference>
<dbReference type="InterPro" id="IPR011990">
    <property type="entry name" value="TPR-like_helical_dom_sf"/>
</dbReference>
<name>A0ABU9IZK6_9GAMM</name>
<accession>A0ABU9IZK6</accession>
<evidence type="ECO:0000256" key="3">
    <source>
        <dbReference type="PROSITE-ProRule" id="PRU00339"/>
    </source>
</evidence>
<dbReference type="RefSeq" id="WP_341725092.1">
    <property type="nucleotide sequence ID" value="NZ_JBBWWT010000002.1"/>
</dbReference>
<comment type="caution">
    <text evidence="5">The sequence shown here is derived from an EMBL/GenBank/DDBJ whole genome shotgun (WGS) entry which is preliminary data.</text>
</comment>
<dbReference type="SMART" id="SM00028">
    <property type="entry name" value="TPR"/>
    <property type="match status" value="3"/>
</dbReference>
<dbReference type="InterPro" id="IPR019734">
    <property type="entry name" value="TPR_rpt"/>
</dbReference>
<feature type="signal peptide" evidence="4">
    <location>
        <begin position="1"/>
        <end position="21"/>
    </location>
</feature>
<feature type="repeat" description="TPR" evidence="3">
    <location>
        <begin position="304"/>
        <end position="337"/>
    </location>
</feature>
<dbReference type="PROSITE" id="PS50005">
    <property type="entry name" value="TPR"/>
    <property type="match status" value="3"/>
</dbReference>
<dbReference type="PANTHER" id="PTHR44858:SF1">
    <property type="entry name" value="UDP-N-ACETYLGLUCOSAMINE--PEPTIDE N-ACETYLGLUCOSAMINYLTRANSFERASE SPINDLY-RELATED"/>
    <property type="match status" value="1"/>
</dbReference>
<evidence type="ECO:0000256" key="2">
    <source>
        <dbReference type="ARBA" id="ARBA00022803"/>
    </source>
</evidence>
<feature type="repeat" description="TPR" evidence="3">
    <location>
        <begin position="344"/>
        <end position="377"/>
    </location>
</feature>
<keyword evidence="6" id="KW-1185">Reference proteome</keyword>
<proteinExistence type="predicted"/>
<dbReference type="PROSITE" id="PS50293">
    <property type="entry name" value="TPR_REGION"/>
    <property type="match status" value="1"/>
</dbReference>
<keyword evidence="4" id="KW-0732">Signal</keyword>
<evidence type="ECO:0000313" key="5">
    <source>
        <dbReference type="EMBL" id="MEL1263913.1"/>
    </source>
</evidence>
<dbReference type="Pfam" id="PF13414">
    <property type="entry name" value="TPR_11"/>
    <property type="match status" value="1"/>
</dbReference>
<dbReference type="Gene3D" id="1.25.40.10">
    <property type="entry name" value="Tetratricopeptide repeat domain"/>
    <property type="match status" value="1"/>
</dbReference>
<evidence type="ECO:0000256" key="4">
    <source>
        <dbReference type="SAM" id="SignalP"/>
    </source>
</evidence>
<evidence type="ECO:0000313" key="6">
    <source>
        <dbReference type="Proteomes" id="UP001459204"/>
    </source>
</evidence>
<dbReference type="SUPFAM" id="SSF48452">
    <property type="entry name" value="TPR-like"/>
    <property type="match status" value="1"/>
</dbReference>
<sequence length="389" mass="41684">MPRSLLPLLLACLFLSSPAAAQNGSVQVLSATVKDQKIAGANVILQKDGTRSVSVDTDAQGRAGIDAARASDPGTLIIIKKPGYSNLVAKCPCDGLTYALSPVMDSLDGIRVVLSWGADPLDLDSHLVFPGNHVYFGKKSGDGANLDVDDTDSYGPETITLQRSGNGIAYEYAVHDFSNLDRPASEELSDSSATVFVYVGESLVRTYYVPRGIAGNLWSVFRITGNGEFQDINQIRGIRSNAAGIDGVVSSGRSGAPVAAVVSQGNLSQARSLNRAGEQAYAAGNLEEALRLYRQAIDLHPEFGQAYSNLGLAYLKLGRAAEAIWASRKAIALADGQYANVTRANSHYNIGMLYEKAGQYEQALDSYQAAQRERPKPAYEEAIRRMLSR</sequence>
<gene>
    <name evidence="5" type="ORF">AAD027_05925</name>
</gene>
<feature type="repeat" description="TPR" evidence="3">
    <location>
        <begin position="270"/>
        <end position="303"/>
    </location>
</feature>
<dbReference type="Pfam" id="PF00515">
    <property type="entry name" value="TPR_1"/>
    <property type="match status" value="1"/>
</dbReference>
<dbReference type="Proteomes" id="UP001459204">
    <property type="component" value="Unassembled WGS sequence"/>
</dbReference>
<organism evidence="5 6">
    <name type="scientific">Pseudoxanthomonas putridarboris</name>
    <dbReference type="NCBI Taxonomy" id="752605"/>
    <lineage>
        <taxon>Bacteria</taxon>
        <taxon>Pseudomonadati</taxon>
        <taxon>Pseudomonadota</taxon>
        <taxon>Gammaproteobacteria</taxon>
        <taxon>Lysobacterales</taxon>
        <taxon>Lysobacteraceae</taxon>
        <taxon>Pseudoxanthomonas</taxon>
    </lineage>
</organism>
<keyword evidence="1" id="KW-0677">Repeat</keyword>